<dbReference type="GO" id="GO:0006508">
    <property type="term" value="P:proteolysis"/>
    <property type="evidence" value="ECO:0007669"/>
    <property type="project" value="TreeGrafter"/>
</dbReference>
<comment type="subcellular location">
    <subcellularLocation>
        <location evidence="1">Secreted</location>
    </subcellularLocation>
</comment>
<organism evidence="3 4">
    <name type="scientific">Callorhinchus milii</name>
    <name type="common">Ghost shark</name>
    <dbReference type="NCBI Taxonomy" id="7868"/>
    <lineage>
        <taxon>Eukaryota</taxon>
        <taxon>Metazoa</taxon>
        <taxon>Chordata</taxon>
        <taxon>Craniata</taxon>
        <taxon>Vertebrata</taxon>
        <taxon>Chondrichthyes</taxon>
        <taxon>Holocephali</taxon>
        <taxon>Chimaeriformes</taxon>
        <taxon>Callorhinchidae</taxon>
        <taxon>Callorhinchus</taxon>
    </lineage>
</organism>
<keyword evidence="2" id="KW-0964">Secreted</keyword>
<dbReference type="GeneTree" id="ENSGT00940000157553"/>
<evidence type="ECO:0000256" key="2">
    <source>
        <dbReference type="ARBA" id="ARBA00022525"/>
    </source>
</evidence>
<reference evidence="3" key="4">
    <citation type="submission" date="2025-08" db="UniProtKB">
        <authorList>
            <consortium name="Ensembl"/>
        </authorList>
    </citation>
    <scope>IDENTIFICATION</scope>
</reference>
<dbReference type="Proteomes" id="UP000314986">
    <property type="component" value="Unassembled WGS sequence"/>
</dbReference>
<dbReference type="Pfam" id="PF00090">
    <property type="entry name" value="TSP_1"/>
    <property type="match status" value="1"/>
</dbReference>
<dbReference type="GO" id="GO:0005576">
    <property type="term" value="C:extracellular region"/>
    <property type="evidence" value="ECO:0007669"/>
    <property type="project" value="UniProtKB-SubCell"/>
</dbReference>
<dbReference type="InterPro" id="IPR050439">
    <property type="entry name" value="ADAMTS_ADAMTS-like"/>
</dbReference>
<dbReference type="PANTHER" id="PTHR13723">
    <property type="entry name" value="ADAMTS A DISINTEGRIN AND METALLOPROTEASE WITH THROMBOSPONDIN MOTIFS PROTEASE"/>
    <property type="match status" value="1"/>
</dbReference>
<dbReference type="PANTHER" id="PTHR13723:SF293">
    <property type="entry name" value="A DISINTEGRIN AND METALLOPROTEINASE WITH THROMBOSPONDIN MOTIFS 18"/>
    <property type="match status" value="1"/>
</dbReference>
<proteinExistence type="predicted"/>
<dbReference type="Ensembl" id="ENSCMIT00000002247.1">
    <property type="protein sequence ID" value="ENSCMIP00000002166.1"/>
    <property type="gene ID" value="ENSCMIG00000001312.1"/>
</dbReference>
<dbReference type="InterPro" id="IPR000884">
    <property type="entry name" value="TSP1_rpt"/>
</dbReference>
<evidence type="ECO:0000313" key="3">
    <source>
        <dbReference type="Ensembl" id="ENSCMIP00000002166.1"/>
    </source>
</evidence>
<reference evidence="4" key="1">
    <citation type="journal article" date="2006" name="Science">
        <title>Ancient noncoding elements conserved in the human genome.</title>
        <authorList>
            <person name="Venkatesh B."/>
            <person name="Kirkness E.F."/>
            <person name="Loh Y.H."/>
            <person name="Halpern A.L."/>
            <person name="Lee A.P."/>
            <person name="Johnson J."/>
            <person name="Dandona N."/>
            <person name="Viswanathan L.D."/>
            <person name="Tay A."/>
            <person name="Venter J.C."/>
            <person name="Strausberg R.L."/>
            <person name="Brenner S."/>
        </authorList>
    </citation>
    <scope>NUCLEOTIDE SEQUENCE [LARGE SCALE GENOMIC DNA]</scope>
</reference>
<sequence>MIGNKVPDEFTDGIGACPSLTPAVAFPSQWCRRGQCLVYGDEGPKPIDGQWSPWSEWSECSRTCGGGVTYKERHCDSPNRVYRVCNAQACQRHAVSFRAQQCAEYNSRPFRGWYYKWKPYLKVDGKTPSACGKGERERERNGEESVERLDVVLSGSRVFSQPFYRASVCQSLHVYMKVLILNHRITQRELFSLTQRWSNPGI</sequence>
<dbReference type="SMART" id="SM00209">
    <property type="entry name" value="TSP1"/>
    <property type="match status" value="1"/>
</dbReference>
<dbReference type="SUPFAM" id="SSF82895">
    <property type="entry name" value="TSP-1 type 1 repeat"/>
    <property type="match status" value="1"/>
</dbReference>
<dbReference type="AlphaFoldDB" id="A0A4W3GFL4"/>
<accession>A0A4W3GFL4</accession>
<evidence type="ECO:0000256" key="1">
    <source>
        <dbReference type="ARBA" id="ARBA00004613"/>
    </source>
</evidence>
<keyword evidence="4" id="KW-1185">Reference proteome</keyword>
<dbReference type="PROSITE" id="PS50092">
    <property type="entry name" value="TSP1"/>
    <property type="match status" value="1"/>
</dbReference>
<dbReference type="GO" id="GO:0004222">
    <property type="term" value="F:metalloendopeptidase activity"/>
    <property type="evidence" value="ECO:0007669"/>
    <property type="project" value="TreeGrafter"/>
</dbReference>
<dbReference type="GO" id="GO:0031012">
    <property type="term" value="C:extracellular matrix"/>
    <property type="evidence" value="ECO:0007669"/>
    <property type="project" value="TreeGrafter"/>
</dbReference>
<dbReference type="InterPro" id="IPR036383">
    <property type="entry name" value="TSP1_rpt_sf"/>
</dbReference>
<dbReference type="GO" id="GO:0030198">
    <property type="term" value="P:extracellular matrix organization"/>
    <property type="evidence" value="ECO:0007669"/>
    <property type="project" value="TreeGrafter"/>
</dbReference>
<reference evidence="3" key="5">
    <citation type="submission" date="2025-09" db="UniProtKB">
        <authorList>
            <consortium name="Ensembl"/>
        </authorList>
    </citation>
    <scope>IDENTIFICATION</scope>
</reference>
<evidence type="ECO:0000313" key="4">
    <source>
        <dbReference type="Proteomes" id="UP000314986"/>
    </source>
</evidence>
<reference evidence="4" key="3">
    <citation type="journal article" date="2014" name="Nature">
        <title>Elephant shark genome provides unique insights into gnathostome evolution.</title>
        <authorList>
            <consortium name="International Elephant Shark Genome Sequencing Consortium"/>
            <person name="Venkatesh B."/>
            <person name="Lee A.P."/>
            <person name="Ravi V."/>
            <person name="Maurya A.K."/>
            <person name="Lian M.M."/>
            <person name="Swann J.B."/>
            <person name="Ohta Y."/>
            <person name="Flajnik M.F."/>
            <person name="Sutoh Y."/>
            <person name="Kasahara M."/>
            <person name="Hoon S."/>
            <person name="Gangu V."/>
            <person name="Roy S.W."/>
            <person name="Irimia M."/>
            <person name="Korzh V."/>
            <person name="Kondrychyn I."/>
            <person name="Lim Z.W."/>
            <person name="Tay B.H."/>
            <person name="Tohari S."/>
            <person name="Kong K.W."/>
            <person name="Ho S."/>
            <person name="Lorente-Galdos B."/>
            <person name="Quilez J."/>
            <person name="Marques-Bonet T."/>
            <person name="Raney B.J."/>
            <person name="Ingham P.W."/>
            <person name="Tay A."/>
            <person name="Hillier L.W."/>
            <person name="Minx P."/>
            <person name="Boehm T."/>
            <person name="Wilson R.K."/>
            <person name="Brenner S."/>
            <person name="Warren W.C."/>
        </authorList>
    </citation>
    <scope>NUCLEOTIDE SEQUENCE [LARGE SCALE GENOMIC DNA]</scope>
</reference>
<reference evidence="4" key="2">
    <citation type="journal article" date="2007" name="PLoS Biol.">
        <title>Survey sequencing and comparative analysis of the elephant shark (Callorhinchus milii) genome.</title>
        <authorList>
            <person name="Venkatesh B."/>
            <person name="Kirkness E.F."/>
            <person name="Loh Y.H."/>
            <person name="Halpern A.L."/>
            <person name="Lee A.P."/>
            <person name="Johnson J."/>
            <person name="Dandona N."/>
            <person name="Viswanathan L.D."/>
            <person name="Tay A."/>
            <person name="Venter J.C."/>
            <person name="Strausberg R.L."/>
            <person name="Brenner S."/>
        </authorList>
    </citation>
    <scope>NUCLEOTIDE SEQUENCE [LARGE SCALE GENOMIC DNA]</scope>
</reference>
<protein>
    <submittedName>
        <fullName evidence="3">Uncharacterized protein</fullName>
    </submittedName>
</protein>
<dbReference type="Gene3D" id="2.20.100.10">
    <property type="entry name" value="Thrombospondin type-1 (TSP1) repeat"/>
    <property type="match status" value="1"/>
</dbReference>
<name>A0A4W3GFL4_CALMI</name>